<name>W1XA17_9ZZZZ</name>
<accession>W1XA17</accession>
<evidence type="ECO:0000256" key="1">
    <source>
        <dbReference type="SAM" id="Phobius"/>
    </source>
</evidence>
<protein>
    <submittedName>
        <fullName evidence="2">Putative integral membrane protein</fullName>
    </submittedName>
</protein>
<organism evidence="2">
    <name type="scientific">human gut metagenome</name>
    <dbReference type="NCBI Taxonomy" id="408170"/>
    <lineage>
        <taxon>unclassified sequences</taxon>
        <taxon>metagenomes</taxon>
        <taxon>organismal metagenomes</taxon>
    </lineage>
</organism>
<keyword evidence="1" id="KW-0472">Membrane</keyword>
<feature type="transmembrane region" description="Helical" evidence="1">
    <location>
        <begin position="33"/>
        <end position="54"/>
    </location>
</feature>
<evidence type="ECO:0000313" key="2">
    <source>
        <dbReference type="EMBL" id="ETJ27118.1"/>
    </source>
</evidence>
<keyword evidence="1" id="KW-1133">Transmembrane helix</keyword>
<comment type="caution">
    <text evidence="2">The sequence shown here is derived from an EMBL/GenBank/DDBJ whole genome shotgun (WGS) entry which is preliminary data.</text>
</comment>
<feature type="non-terminal residue" evidence="2">
    <location>
        <position position="1"/>
    </location>
</feature>
<proteinExistence type="predicted"/>
<reference evidence="2" key="1">
    <citation type="submission" date="2013-12" db="EMBL/GenBank/DDBJ databases">
        <title>A Varibaculum cambriense genome reconstructed from a premature infant gut community with otherwise low bacterial novelty that shifts toward anaerobic metabolism during the third week of life.</title>
        <authorList>
            <person name="Brown C.T."/>
            <person name="Sharon I."/>
            <person name="Thomas B.C."/>
            <person name="Castelle C.J."/>
            <person name="Morowitz M.J."/>
            <person name="Banfield J.F."/>
        </authorList>
    </citation>
    <scope>NUCLEOTIDE SEQUENCE</scope>
</reference>
<gene>
    <name evidence="2" type="ORF">Q604_UNBC17096G0001</name>
</gene>
<keyword evidence="1" id="KW-0812">Transmembrane</keyword>
<dbReference type="AlphaFoldDB" id="W1XA17"/>
<sequence length="64" mass="7208">VPPPTSPRVSQASLTSPVCDDRPMIDRILTLPWGWAFLFLWVSVMGRANGTYWIGRAVAYLAFR</sequence>
<dbReference type="EMBL" id="AZMM01017096">
    <property type="protein sequence ID" value="ETJ27118.1"/>
    <property type="molecule type" value="Genomic_DNA"/>
</dbReference>